<dbReference type="InterPro" id="IPR036291">
    <property type="entry name" value="NAD(P)-bd_dom_sf"/>
</dbReference>
<feature type="non-terminal residue" evidence="2">
    <location>
        <position position="129"/>
    </location>
</feature>
<protein>
    <recommendedName>
        <fullName evidence="1">Gfo/Idh/MocA-like oxidoreductase N-terminal domain-containing protein</fullName>
    </recommendedName>
</protein>
<accession>A0A383CPY1</accession>
<evidence type="ECO:0000313" key="2">
    <source>
        <dbReference type="EMBL" id="SVE34416.1"/>
    </source>
</evidence>
<feature type="domain" description="Gfo/Idh/MocA-like oxidoreductase N-terminal" evidence="1">
    <location>
        <begin position="14"/>
        <end position="109"/>
    </location>
</feature>
<dbReference type="EMBL" id="UINC01210785">
    <property type="protein sequence ID" value="SVE34416.1"/>
    <property type="molecule type" value="Genomic_DNA"/>
</dbReference>
<dbReference type="SUPFAM" id="SSF51735">
    <property type="entry name" value="NAD(P)-binding Rossmann-fold domains"/>
    <property type="match status" value="1"/>
</dbReference>
<organism evidence="2">
    <name type="scientific">marine metagenome</name>
    <dbReference type="NCBI Taxonomy" id="408172"/>
    <lineage>
        <taxon>unclassified sequences</taxon>
        <taxon>metagenomes</taxon>
        <taxon>ecological metagenomes</taxon>
    </lineage>
</organism>
<proteinExistence type="predicted"/>
<dbReference type="AlphaFoldDB" id="A0A383CPY1"/>
<dbReference type="GO" id="GO:0000166">
    <property type="term" value="F:nucleotide binding"/>
    <property type="evidence" value="ECO:0007669"/>
    <property type="project" value="InterPro"/>
</dbReference>
<dbReference type="Pfam" id="PF01408">
    <property type="entry name" value="GFO_IDH_MocA"/>
    <property type="match status" value="1"/>
</dbReference>
<dbReference type="Gene3D" id="3.40.50.720">
    <property type="entry name" value="NAD(P)-binding Rossmann-like Domain"/>
    <property type="match status" value="1"/>
</dbReference>
<gene>
    <name evidence="2" type="ORF">METZ01_LOCUS487270</name>
</gene>
<name>A0A383CPY1_9ZZZZ</name>
<sequence length="129" mass="13372">MAREYAKVLSALGKAFAVIGRSETSATTFEETVGVPVRRGGLLSALSASGPPAIAIVAVGIDQLASATTALAEAGTRRVLVEKPAGLNSGEIRTLLLTADQMGADILVAYNRRFFASVAAVRRIIEEDG</sequence>
<evidence type="ECO:0000259" key="1">
    <source>
        <dbReference type="Pfam" id="PF01408"/>
    </source>
</evidence>
<reference evidence="2" key="1">
    <citation type="submission" date="2018-05" db="EMBL/GenBank/DDBJ databases">
        <authorList>
            <person name="Lanie J.A."/>
            <person name="Ng W.-L."/>
            <person name="Kazmierczak K.M."/>
            <person name="Andrzejewski T.M."/>
            <person name="Davidsen T.M."/>
            <person name="Wayne K.J."/>
            <person name="Tettelin H."/>
            <person name="Glass J.I."/>
            <person name="Rusch D."/>
            <person name="Podicherti R."/>
            <person name="Tsui H.-C.T."/>
            <person name="Winkler M.E."/>
        </authorList>
    </citation>
    <scope>NUCLEOTIDE SEQUENCE</scope>
</reference>
<dbReference type="InterPro" id="IPR000683">
    <property type="entry name" value="Gfo/Idh/MocA-like_OxRdtase_N"/>
</dbReference>